<protein>
    <recommendedName>
        <fullName evidence="3">Asp23/Gls24 family envelope stress response protein</fullName>
    </recommendedName>
</protein>
<comment type="caution">
    <text evidence="1">The sequence shown here is derived from an EMBL/GenBank/DDBJ whole genome shotgun (WGS) entry which is preliminary data.</text>
</comment>
<evidence type="ECO:0000313" key="1">
    <source>
        <dbReference type="EMBL" id="GEL20553.1"/>
    </source>
</evidence>
<organism evidence="1 2">
    <name type="scientific">Pseudonocardia asaccharolytica DSM 44247 = NBRC 16224</name>
    <dbReference type="NCBI Taxonomy" id="1123024"/>
    <lineage>
        <taxon>Bacteria</taxon>
        <taxon>Bacillati</taxon>
        <taxon>Actinomycetota</taxon>
        <taxon>Actinomycetes</taxon>
        <taxon>Pseudonocardiales</taxon>
        <taxon>Pseudonocardiaceae</taxon>
        <taxon>Pseudonocardia</taxon>
    </lineage>
</organism>
<dbReference type="Proteomes" id="UP000321328">
    <property type="component" value="Unassembled WGS sequence"/>
</dbReference>
<name>A0A511D808_9PSEU</name>
<evidence type="ECO:0008006" key="3">
    <source>
        <dbReference type="Google" id="ProtNLM"/>
    </source>
</evidence>
<dbReference type="STRING" id="1123024.GCA_000423625_04867"/>
<evidence type="ECO:0000313" key="2">
    <source>
        <dbReference type="Proteomes" id="UP000321328"/>
    </source>
</evidence>
<gene>
    <name evidence="1" type="ORF">PA7_43900</name>
</gene>
<dbReference type="RefSeq" id="WP_051233513.1">
    <property type="nucleotide sequence ID" value="NZ_AUII01000048.1"/>
</dbReference>
<accession>A0A511D808</accession>
<proteinExistence type="predicted"/>
<dbReference type="AlphaFoldDB" id="A0A511D808"/>
<dbReference type="EMBL" id="BJVI01000077">
    <property type="protein sequence ID" value="GEL20553.1"/>
    <property type="molecule type" value="Genomic_DNA"/>
</dbReference>
<keyword evidence="2" id="KW-1185">Reference proteome</keyword>
<sequence>MPTRREDPDLAPQVRATAHGRVCSLQARLWVCYPAPVARVAEQIRAHLIDRLGELAGLQVREVDITVTALHHPHPLAG</sequence>
<reference evidence="1 2" key="1">
    <citation type="submission" date="2019-07" db="EMBL/GenBank/DDBJ databases">
        <title>Whole genome shotgun sequence of Pseudonocardia asaccharolytica NBRC 16224.</title>
        <authorList>
            <person name="Hosoyama A."/>
            <person name="Uohara A."/>
            <person name="Ohji S."/>
            <person name="Ichikawa N."/>
        </authorList>
    </citation>
    <scope>NUCLEOTIDE SEQUENCE [LARGE SCALE GENOMIC DNA]</scope>
    <source>
        <strain evidence="1 2">NBRC 16224</strain>
    </source>
</reference>